<dbReference type="PANTHER" id="PTHR36115">
    <property type="entry name" value="PROLINE-RICH ANTIGEN HOMOLOG-RELATED"/>
    <property type="match status" value="1"/>
</dbReference>
<organism evidence="7 8">
    <name type="scientific">Actinomadura adrarensis</name>
    <dbReference type="NCBI Taxonomy" id="1819600"/>
    <lineage>
        <taxon>Bacteria</taxon>
        <taxon>Bacillati</taxon>
        <taxon>Actinomycetota</taxon>
        <taxon>Actinomycetes</taxon>
        <taxon>Streptosporangiales</taxon>
        <taxon>Thermomonosporaceae</taxon>
        <taxon>Actinomadura</taxon>
    </lineage>
</organism>
<comment type="subcellular location">
    <subcellularLocation>
        <location evidence="1">Cell membrane</location>
        <topology evidence="1">Multi-pass membrane protein</topology>
    </subcellularLocation>
</comment>
<comment type="caution">
    <text evidence="7">The sequence shown here is derived from an EMBL/GenBank/DDBJ whole genome shotgun (WGS) entry which is preliminary data.</text>
</comment>
<gene>
    <name evidence="7" type="ORF">ACFQ07_02735</name>
</gene>
<dbReference type="EMBL" id="JBHTIR010000260">
    <property type="protein sequence ID" value="MFD0851119.1"/>
    <property type="molecule type" value="Genomic_DNA"/>
</dbReference>
<protein>
    <submittedName>
        <fullName evidence="7">RDD family protein</fullName>
    </submittedName>
</protein>
<evidence type="ECO:0000256" key="5">
    <source>
        <dbReference type="ARBA" id="ARBA00023136"/>
    </source>
</evidence>
<evidence type="ECO:0000256" key="4">
    <source>
        <dbReference type="ARBA" id="ARBA00022989"/>
    </source>
</evidence>
<keyword evidence="2" id="KW-1003">Cell membrane</keyword>
<dbReference type="Pfam" id="PF06271">
    <property type="entry name" value="RDD"/>
    <property type="match status" value="1"/>
</dbReference>
<evidence type="ECO:0000256" key="2">
    <source>
        <dbReference type="ARBA" id="ARBA00022475"/>
    </source>
</evidence>
<keyword evidence="4" id="KW-1133">Transmembrane helix</keyword>
<evidence type="ECO:0000313" key="8">
    <source>
        <dbReference type="Proteomes" id="UP001597083"/>
    </source>
</evidence>
<keyword evidence="5" id="KW-0472">Membrane</keyword>
<dbReference type="InterPro" id="IPR051791">
    <property type="entry name" value="Pra-immunoreactive"/>
</dbReference>
<evidence type="ECO:0000256" key="1">
    <source>
        <dbReference type="ARBA" id="ARBA00004651"/>
    </source>
</evidence>
<evidence type="ECO:0000313" key="7">
    <source>
        <dbReference type="EMBL" id="MFD0851119.1"/>
    </source>
</evidence>
<feature type="domain" description="RDD" evidence="6">
    <location>
        <begin position="30"/>
        <end position="174"/>
    </location>
</feature>
<keyword evidence="8" id="KW-1185">Reference proteome</keyword>
<evidence type="ECO:0000256" key="3">
    <source>
        <dbReference type="ARBA" id="ARBA00022692"/>
    </source>
</evidence>
<name>A0ABW3CBU5_9ACTN</name>
<evidence type="ECO:0000259" key="6">
    <source>
        <dbReference type="Pfam" id="PF06271"/>
    </source>
</evidence>
<reference evidence="8" key="1">
    <citation type="journal article" date="2019" name="Int. J. Syst. Evol. Microbiol.">
        <title>The Global Catalogue of Microorganisms (GCM) 10K type strain sequencing project: providing services to taxonomists for standard genome sequencing and annotation.</title>
        <authorList>
            <consortium name="The Broad Institute Genomics Platform"/>
            <consortium name="The Broad Institute Genome Sequencing Center for Infectious Disease"/>
            <person name="Wu L."/>
            <person name="Ma J."/>
        </authorList>
    </citation>
    <scope>NUCLEOTIDE SEQUENCE [LARGE SCALE GENOMIC DNA]</scope>
    <source>
        <strain evidence="8">JCM 31696</strain>
    </source>
</reference>
<dbReference type="InterPro" id="IPR010432">
    <property type="entry name" value="RDD"/>
</dbReference>
<proteinExistence type="predicted"/>
<sequence length="183" mass="19105">MAAADQEPMAAPLPEDGEGLAPAGPGAVLAEPGQRLLARIVDTLVVGLPVLLVISEFLPSARVEIVAPPVVAGLLLIYECVQLALWGRTLGKRFAGIQVVRQTVSAVDGETILGTDPRPPGLVRSLLRTAVFTVPIAARPVPVFGLLAGLVWVGNAALMFEGSWRQALHDRVSGTVVVKRGAV</sequence>
<dbReference type="Proteomes" id="UP001597083">
    <property type="component" value="Unassembled WGS sequence"/>
</dbReference>
<keyword evidence="3" id="KW-0812">Transmembrane</keyword>
<accession>A0ABW3CBU5</accession>